<dbReference type="GO" id="GO:0046872">
    <property type="term" value="F:metal ion binding"/>
    <property type="evidence" value="ECO:0007669"/>
    <property type="project" value="UniProtKB-UniRule"/>
</dbReference>
<evidence type="ECO:0000256" key="11">
    <source>
        <dbReference type="RuleBase" id="RU367085"/>
    </source>
</evidence>
<evidence type="ECO:0000259" key="12">
    <source>
        <dbReference type="PROSITE" id="PS51959"/>
    </source>
</evidence>
<evidence type="ECO:0000256" key="1">
    <source>
        <dbReference type="ARBA" id="ARBA00001936"/>
    </source>
</evidence>
<dbReference type="GO" id="GO:0004521">
    <property type="term" value="F:RNA endonuclease activity"/>
    <property type="evidence" value="ECO:0007669"/>
    <property type="project" value="UniProtKB-UniRule"/>
</dbReference>
<evidence type="ECO:0000256" key="6">
    <source>
        <dbReference type="ARBA" id="ARBA00022759"/>
    </source>
</evidence>
<keyword evidence="7 11" id="KW-0378">Hydrolase</keyword>
<evidence type="ECO:0000256" key="10">
    <source>
        <dbReference type="ARBA" id="ARBA00023239"/>
    </source>
</evidence>
<comment type="similarity">
    <text evidence="2 11">Belongs to the ENDOU family.</text>
</comment>
<protein>
    <submittedName>
        <fullName evidence="13">Endoribonuclease XendoU</fullName>
    </submittedName>
</protein>
<sequence length="303" mass="35250">MYFIILLAIVLQKIFTERIPPFDVRDDELMTMSKKLRDVDENKVRPGQVSINFQGHTRTSDLQDNALKKLFENVHPSLLNRPSYNQFIALADNFNRETGVLEPRVSTEEDRRETSRFLSTVLQSKPWKILYEFLKQKGHPFAKTPAIFRFWITQLWFSHYSRAYGRADTSGFEHIFMGEEKNKEISGLHNWLRFYMLEKNVTEDFDYKGFIIKRGNVMAAVKFTWKGDLKRSGSLLIGTSPEFDMALYTLCFLSRRGRQECKIELDGCPISITSYELIQNNKVFIGTIFPTAGPLTNQCRLNG</sequence>
<evidence type="ECO:0000313" key="13">
    <source>
        <dbReference type="EMBL" id="KJH41965.1"/>
    </source>
</evidence>
<dbReference type="GO" id="GO:0016787">
    <property type="term" value="F:hydrolase activity"/>
    <property type="evidence" value="ECO:0007669"/>
    <property type="project" value="UniProtKB-KW"/>
</dbReference>
<dbReference type="OrthoDB" id="430326at2759"/>
<comment type="cofactor">
    <cofactor evidence="1 11">
        <name>Mn(2+)</name>
        <dbReference type="ChEBI" id="CHEBI:29035"/>
    </cofactor>
</comment>
<dbReference type="GO" id="GO:0016829">
    <property type="term" value="F:lyase activity"/>
    <property type="evidence" value="ECO:0007669"/>
    <property type="project" value="UniProtKB-KW"/>
</dbReference>
<dbReference type="InterPro" id="IPR037227">
    <property type="entry name" value="EndoU-like"/>
</dbReference>
<dbReference type="GO" id="GO:0003723">
    <property type="term" value="F:RNA binding"/>
    <property type="evidence" value="ECO:0007669"/>
    <property type="project" value="UniProtKB-UniRule"/>
</dbReference>
<organism evidence="13 14">
    <name type="scientific">Dictyocaulus viviparus</name>
    <name type="common">Bovine lungworm</name>
    <dbReference type="NCBI Taxonomy" id="29172"/>
    <lineage>
        <taxon>Eukaryota</taxon>
        <taxon>Metazoa</taxon>
        <taxon>Ecdysozoa</taxon>
        <taxon>Nematoda</taxon>
        <taxon>Chromadorea</taxon>
        <taxon>Rhabditida</taxon>
        <taxon>Rhabditina</taxon>
        <taxon>Rhabditomorpha</taxon>
        <taxon>Strongyloidea</taxon>
        <taxon>Metastrongylidae</taxon>
        <taxon>Dictyocaulus</taxon>
    </lineage>
</organism>
<dbReference type="InterPro" id="IPR039787">
    <property type="entry name" value="ENDOU"/>
</dbReference>
<dbReference type="AlphaFoldDB" id="A0A0D8XBH3"/>
<dbReference type="STRING" id="29172.A0A0D8XBH3"/>
<dbReference type="Proteomes" id="UP000053766">
    <property type="component" value="Unassembled WGS sequence"/>
</dbReference>
<keyword evidence="8 11" id="KW-0694">RNA-binding</keyword>
<dbReference type="InterPro" id="IPR018998">
    <property type="entry name" value="EndoU_C"/>
</dbReference>
<keyword evidence="10" id="KW-0456">Lyase</keyword>
<accession>A0A0D8XBH3</accession>
<dbReference type="Pfam" id="PF09412">
    <property type="entry name" value="XendoU"/>
    <property type="match status" value="1"/>
</dbReference>
<reference evidence="14" key="2">
    <citation type="journal article" date="2016" name="Sci. Rep.">
        <title>Dictyocaulus viviparus genome, variome and transcriptome elucidate lungworm biology and support future intervention.</title>
        <authorList>
            <person name="McNulty S.N."/>
            <person name="Strube C."/>
            <person name="Rosa B.A."/>
            <person name="Martin J.C."/>
            <person name="Tyagi R."/>
            <person name="Choi Y.J."/>
            <person name="Wang Q."/>
            <person name="Hallsworth Pepin K."/>
            <person name="Zhang X."/>
            <person name="Ozersky P."/>
            <person name="Wilson R.K."/>
            <person name="Sternberg P.W."/>
            <person name="Gasser R.B."/>
            <person name="Mitreva M."/>
        </authorList>
    </citation>
    <scope>NUCLEOTIDE SEQUENCE [LARGE SCALE GENOMIC DNA]</scope>
    <source>
        <strain evidence="14">HannoverDv2000</strain>
    </source>
</reference>
<dbReference type="PROSITE" id="PS51959">
    <property type="entry name" value="ENDOU"/>
    <property type="match status" value="1"/>
</dbReference>
<gene>
    <name evidence="13" type="ORF">DICVIV_12049</name>
</gene>
<dbReference type="CDD" id="cd21159">
    <property type="entry name" value="XendoU"/>
    <property type="match status" value="1"/>
</dbReference>
<evidence type="ECO:0000256" key="7">
    <source>
        <dbReference type="ARBA" id="ARBA00022801"/>
    </source>
</evidence>
<evidence type="ECO:0000256" key="4">
    <source>
        <dbReference type="ARBA" id="ARBA00022722"/>
    </source>
</evidence>
<dbReference type="PANTHER" id="PTHR12439:SF11">
    <property type="entry name" value="URIDYLATE-SPECIFIC ENDORIBONUCLEASE"/>
    <property type="match status" value="1"/>
</dbReference>
<evidence type="ECO:0000313" key="14">
    <source>
        <dbReference type="Proteomes" id="UP000053766"/>
    </source>
</evidence>
<evidence type="ECO:0000256" key="5">
    <source>
        <dbReference type="ARBA" id="ARBA00022723"/>
    </source>
</evidence>
<evidence type="ECO:0000256" key="2">
    <source>
        <dbReference type="ARBA" id="ARBA00010168"/>
    </source>
</evidence>
<feature type="domain" description="EndoU" evidence="12">
    <location>
        <begin position="25"/>
        <end position="294"/>
    </location>
</feature>
<keyword evidence="11" id="KW-0732">Signal</keyword>
<comment type="subunit">
    <text evidence="3 11">Monomer.</text>
</comment>
<keyword evidence="6 11" id="KW-0255">Endonuclease</keyword>
<keyword evidence="9 11" id="KW-0464">Manganese</keyword>
<dbReference type="PANTHER" id="PTHR12439">
    <property type="entry name" value="PLACENTAL PROTEIN 11-RELATED"/>
    <property type="match status" value="1"/>
</dbReference>
<keyword evidence="14" id="KW-1185">Reference proteome</keyword>
<reference evidence="13 14" key="1">
    <citation type="submission" date="2013-11" db="EMBL/GenBank/DDBJ databases">
        <title>Draft genome of the bovine lungworm Dictyocaulus viviparus.</title>
        <authorList>
            <person name="Mitreva M."/>
        </authorList>
    </citation>
    <scope>NUCLEOTIDE SEQUENCE [LARGE SCALE GENOMIC DNA]</scope>
    <source>
        <strain evidence="13 14">HannoverDv2000</strain>
    </source>
</reference>
<evidence type="ECO:0000256" key="9">
    <source>
        <dbReference type="ARBA" id="ARBA00023211"/>
    </source>
</evidence>
<keyword evidence="5 11" id="KW-0479">Metal-binding</keyword>
<name>A0A0D8XBH3_DICVI</name>
<feature type="chain" id="PRO_5026371575" evidence="11">
    <location>
        <begin position="17"/>
        <end position="303"/>
    </location>
</feature>
<dbReference type="EMBL" id="KN716730">
    <property type="protein sequence ID" value="KJH41965.1"/>
    <property type="molecule type" value="Genomic_DNA"/>
</dbReference>
<dbReference type="SUPFAM" id="SSF142877">
    <property type="entry name" value="EndoU-like"/>
    <property type="match status" value="1"/>
</dbReference>
<evidence type="ECO:0000256" key="8">
    <source>
        <dbReference type="ARBA" id="ARBA00022884"/>
    </source>
</evidence>
<proteinExistence type="inferred from homology"/>
<feature type="signal peptide" evidence="11">
    <location>
        <begin position="1"/>
        <end position="16"/>
    </location>
</feature>
<keyword evidence="4 11" id="KW-0540">Nuclease</keyword>
<evidence type="ECO:0000256" key="3">
    <source>
        <dbReference type="ARBA" id="ARBA00011245"/>
    </source>
</evidence>